<keyword evidence="3 7" id="KW-0479">Metal-binding</keyword>
<dbReference type="GO" id="GO:0016705">
    <property type="term" value="F:oxidoreductase activity, acting on paired donors, with incorporation or reduction of molecular oxygen"/>
    <property type="evidence" value="ECO:0007669"/>
    <property type="project" value="InterPro"/>
</dbReference>
<dbReference type="RefSeq" id="WP_075739979.1">
    <property type="nucleotide sequence ID" value="NZ_CP016076.1"/>
</dbReference>
<reference evidence="9" key="1">
    <citation type="submission" date="2016-06" db="EMBL/GenBank/DDBJ databases">
        <title>Complete genome sequence of Actinoalloteichus fjordicus DSM 46855 (=ADI127-17), type strain of the new species Actinoalloteichus fjordicus.</title>
        <authorList>
            <person name="Ruckert C."/>
            <person name="Nouioui I."/>
            <person name="Willmese J."/>
            <person name="van Wezel G."/>
            <person name="Klenk H.-P."/>
            <person name="Kalinowski J."/>
            <person name="Zotchev S.B."/>
        </authorList>
    </citation>
    <scope>NUCLEOTIDE SEQUENCE [LARGE SCALE GENOMIC DNA]</scope>
    <source>
        <strain evidence="9">ADI127-7</strain>
    </source>
</reference>
<dbReference type="InterPro" id="IPR002397">
    <property type="entry name" value="Cyt_P450_B"/>
</dbReference>
<dbReference type="PROSITE" id="PS00086">
    <property type="entry name" value="CYTOCHROME_P450"/>
    <property type="match status" value="1"/>
</dbReference>
<dbReference type="Gene3D" id="1.10.630.10">
    <property type="entry name" value="Cytochrome P450"/>
    <property type="match status" value="1"/>
</dbReference>
<dbReference type="GO" id="GO:0005506">
    <property type="term" value="F:iron ion binding"/>
    <property type="evidence" value="ECO:0007669"/>
    <property type="project" value="InterPro"/>
</dbReference>
<dbReference type="CDD" id="cd11029">
    <property type="entry name" value="CYP107-like"/>
    <property type="match status" value="1"/>
</dbReference>
<dbReference type="KEGG" id="acad:UA74_09785"/>
<evidence type="ECO:0000256" key="1">
    <source>
        <dbReference type="ARBA" id="ARBA00010617"/>
    </source>
</evidence>
<dbReference type="PANTHER" id="PTHR46696">
    <property type="entry name" value="P450, PUTATIVE (EUROFUNG)-RELATED"/>
    <property type="match status" value="1"/>
</dbReference>
<dbReference type="EC" id="1.14.-.-" evidence="8"/>
<keyword evidence="6 7" id="KW-0503">Monooxygenase</keyword>
<evidence type="ECO:0000256" key="2">
    <source>
        <dbReference type="ARBA" id="ARBA00022617"/>
    </source>
</evidence>
<evidence type="ECO:0000313" key="9">
    <source>
        <dbReference type="Proteomes" id="UP000185511"/>
    </source>
</evidence>
<gene>
    <name evidence="8" type="ORF">UA74_09785</name>
</gene>
<evidence type="ECO:0000313" key="8">
    <source>
        <dbReference type="EMBL" id="APU14020.1"/>
    </source>
</evidence>
<organism evidence="8 9">
    <name type="scientific">Actinoalloteichus fjordicus</name>
    <dbReference type="NCBI Taxonomy" id="1612552"/>
    <lineage>
        <taxon>Bacteria</taxon>
        <taxon>Bacillati</taxon>
        <taxon>Actinomycetota</taxon>
        <taxon>Actinomycetes</taxon>
        <taxon>Pseudonocardiales</taxon>
        <taxon>Pseudonocardiaceae</taxon>
        <taxon>Actinoalloteichus</taxon>
    </lineage>
</organism>
<dbReference type="PRINTS" id="PR00359">
    <property type="entry name" value="BP450"/>
</dbReference>
<evidence type="ECO:0000256" key="3">
    <source>
        <dbReference type="ARBA" id="ARBA00022723"/>
    </source>
</evidence>
<protein>
    <submittedName>
        <fullName evidence="8">Cytochrome P450</fullName>
        <ecNumber evidence="8">1.14.-.-</ecNumber>
    </submittedName>
</protein>
<dbReference type="EMBL" id="CP016076">
    <property type="protein sequence ID" value="APU14020.1"/>
    <property type="molecule type" value="Genomic_DNA"/>
</dbReference>
<dbReference type="InterPro" id="IPR017972">
    <property type="entry name" value="Cyt_P450_CS"/>
</dbReference>
<dbReference type="Proteomes" id="UP000185511">
    <property type="component" value="Chromosome"/>
</dbReference>
<dbReference type="FunFam" id="1.10.630.10:FF:000018">
    <property type="entry name" value="Cytochrome P450 monooxygenase"/>
    <property type="match status" value="1"/>
</dbReference>
<keyword evidence="2 7" id="KW-0349">Heme</keyword>
<dbReference type="GO" id="GO:0020037">
    <property type="term" value="F:heme binding"/>
    <property type="evidence" value="ECO:0007669"/>
    <property type="project" value="InterPro"/>
</dbReference>
<dbReference type="PANTHER" id="PTHR46696:SF1">
    <property type="entry name" value="CYTOCHROME P450 YJIB-RELATED"/>
    <property type="match status" value="1"/>
</dbReference>
<dbReference type="GO" id="GO:0004497">
    <property type="term" value="F:monooxygenase activity"/>
    <property type="evidence" value="ECO:0007669"/>
    <property type="project" value="UniProtKB-KW"/>
</dbReference>
<evidence type="ECO:0000256" key="5">
    <source>
        <dbReference type="ARBA" id="ARBA00023004"/>
    </source>
</evidence>
<evidence type="ECO:0000256" key="7">
    <source>
        <dbReference type="RuleBase" id="RU000461"/>
    </source>
</evidence>
<dbReference type="Pfam" id="PF00067">
    <property type="entry name" value="p450"/>
    <property type="match status" value="2"/>
</dbReference>
<keyword evidence="9" id="KW-1185">Reference proteome</keyword>
<keyword evidence="4 7" id="KW-0560">Oxidoreductase</keyword>
<name>A0AAC9LCT4_9PSEU</name>
<keyword evidence="5 7" id="KW-0408">Iron</keyword>
<proteinExistence type="inferred from homology"/>
<evidence type="ECO:0000256" key="6">
    <source>
        <dbReference type="ARBA" id="ARBA00023033"/>
    </source>
</evidence>
<accession>A0AAC9LCT4</accession>
<evidence type="ECO:0000256" key="4">
    <source>
        <dbReference type="ARBA" id="ARBA00023002"/>
    </source>
</evidence>
<dbReference type="InterPro" id="IPR036396">
    <property type="entry name" value="Cyt_P450_sf"/>
</dbReference>
<comment type="similarity">
    <text evidence="1 7">Belongs to the cytochrome P450 family.</text>
</comment>
<dbReference type="SUPFAM" id="SSF48264">
    <property type="entry name" value="Cytochrome P450"/>
    <property type="match status" value="1"/>
</dbReference>
<dbReference type="AlphaFoldDB" id="A0AAC9LCT4"/>
<sequence>MTGVPSSAEQTEDFEKVVLGDPHPAYRELRIEGPVRRMVIPEREAAWIVTRYDEARAALADPALQKSPPAIASGRFTEDEYFSQELSANLLQADQPEHTRLRKLVTKAFTSRRVAALRPRIEQIADDLLDEMEGHTELDLLDAFAFPLPMTVICEFLGVPDEDRDDFRQWSNLLLDVDSPETAPASASMAAYLMRLIAAKREAPADDLLTALIQAKDDEDRLSERELVGMVFVLLVAGHETTVNLIGNGVHALLRHPDQLAALKADPGLLPGAVEEFLRFDGPVHLATMRWASADMTLYGAQVSAGDPVLVSLLSANRDPSRFEEPDRLDVTRTPGGHLAFGHGIHFCLGAPLARMEGEIAFGRLLARFPELSLAGEPETLSWRYSTLIRGLETLPVRLTA</sequence>
<dbReference type="InterPro" id="IPR001128">
    <property type="entry name" value="Cyt_P450"/>
</dbReference>